<dbReference type="OrthoDB" id="3438854at2759"/>
<dbReference type="AlphaFoldDB" id="A0A2J6SN81"/>
<sequence>MQVLKAARNVVSTMKNRRESKRKAIEGDLKKRVADISAKLDAHFESRKNRVTKLQNAQWARLDALNKKREAIEAQILNSMKAIELQTTNISSELAATYDGRVEEIEDGASPRS</sequence>
<organism evidence="1 2">
    <name type="scientific">Hyaloscypha bicolor E</name>
    <dbReference type="NCBI Taxonomy" id="1095630"/>
    <lineage>
        <taxon>Eukaryota</taxon>
        <taxon>Fungi</taxon>
        <taxon>Dikarya</taxon>
        <taxon>Ascomycota</taxon>
        <taxon>Pezizomycotina</taxon>
        <taxon>Leotiomycetes</taxon>
        <taxon>Helotiales</taxon>
        <taxon>Hyaloscyphaceae</taxon>
        <taxon>Hyaloscypha</taxon>
        <taxon>Hyaloscypha bicolor</taxon>
    </lineage>
</organism>
<name>A0A2J6SN81_9HELO</name>
<dbReference type="GeneID" id="36586833"/>
<dbReference type="EMBL" id="KZ613912">
    <property type="protein sequence ID" value="PMD52241.1"/>
    <property type="molecule type" value="Genomic_DNA"/>
</dbReference>
<evidence type="ECO:0000313" key="1">
    <source>
        <dbReference type="EMBL" id="PMD52241.1"/>
    </source>
</evidence>
<proteinExistence type="predicted"/>
<dbReference type="Proteomes" id="UP000235371">
    <property type="component" value="Unassembled WGS sequence"/>
</dbReference>
<gene>
    <name evidence="1" type="ORF">K444DRAFT_603052</name>
</gene>
<evidence type="ECO:0000313" key="2">
    <source>
        <dbReference type="Proteomes" id="UP000235371"/>
    </source>
</evidence>
<dbReference type="InParanoid" id="A0A2J6SN81"/>
<protein>
    <submittedName>
        <fullName evidence="1">Uncharacterized protein</fullName>
    </submittedName>
</protein>
<reference evidence="1 2" key="1">
    <citation type="submission" date="2016-04" db="EMBL/GenBank/DDBJ databases">
        <title>A degradative enzymes factory behind the ericoid mycorrhizal symbiosis.</title>
        <authorList>
            <consortium name="DOE Joint Genome Institute"/>
            <person name="Martino E."/>
            <person name="Morin E."/>
            <person name="Grelet G."/>
            <person name="Kuo A."/>
            <person name="Kohler A."/>
            <person name="Daghino S."/>
            <person name="Barry K."/>
            <person name="Choi C."/>
            <person name="Cichocki N."/>
            <person name="Clum A."/>
            <person name="Copeland A."/>
            <person name="Hainaut M."/>
            <person name="Haridas S."/>
            <person name="Labutti K."/>
            <person name="Lindquist E."/>
            <person name="Lipzen A."/>
            <person name="Khouja H.-R."/>
            <person name="Murat C."/>
            <person name="Ohm R."/>
            <person name="Olson A."/>
            <person name="Spatafora J."/>
            <person name="Veneault-Fourrey C."/>
            <person name="Henrissat B."/>
            <person name="Grigoriev I."/>
            <person name="Martin F."/>
            <person name="Perotto S."/>
        </authorList>
    </citation>
    <scope>NUCLEOTIDE SEQUENCE [LARGE SCALE GENOMIC DNA]</scope>
    <source>
        <strain evidence="1 2">E</strain>
    </source>
</reference>
<dbReference type="RefSeq" id="XP_024729145.1">
    <property type="nucleotide sequence ID" value="XM_024878756.1"/>
</dbReference>
<accession>A0A2J6SN81</accession>
<keyword evidence="2" id="KW-1185">Reference proteome</keyword>